<dbReference type="GO" id="GO:0016887">
    <property type="term" value="F:ATP hydrolysis activity"/>
    <property type="evidence" value="ECO:0007669"/>
    <property type="project" value="InterPro"/>
</dbReference>
<reference evidence="3" key="1">
    <citation type="submission" date="2021-06" db="EMBL/GenBank/DDBJ databases">
        <authorList>
            <person name="Kallberg Y."/>
            <person name="Tangrot J."/>
            <person name="Rosling A."/>
        </authorList>
    </citation>
    <scope>NUCLEOTIDE SEQUENCE</scope>
    <source>
        <strain evidence="3">87-6 pot B 2015</strain>
    </source>
</reference>
<dbReference type="Proteomes" id="UP000789375">
    <property type="component" value="Unassembled WGS sequence"/>
</dbReference>
<gene>
    <name evidence="3" type="ORF">FMOSSE_LOCUS4091</name>
</gene>
<dbReference type="EMBL" id="CAJVPP010000664">
    <property type="protein sequence ID" value="CAG8502075.1"/>
    <property type="molecule type" value="Genomic_DNA"/>
</dbReference>
<dbReference type="GO" id="GO:0003697">
    <property type="term" value="F:single-stranded DNA binding"/>
    <property type="evidence" value="ECO:0007669"/>
    <property type="project" value="TreeGrafter"/>
</dbReference>
<organism evidence="3 4">
    <name type="scientific">Funneliformis mosseae</name>
    <name type="common">Endomycorrhizal fungus</name>
    <name type="synonym">Glomus mosseae</name>
    <dbReference type="NCBI Taxonomy" id="27381"/>
    <lineage>
        <taxon>Eukaryota</taxon>
        <taxon>Fungi</taxon>
        <taxon>Fungi incertae sedis</taxon>
        <taxon>Mucoromycota</taxon>
        <taxon>Glomeromycotina</taxon>
        <taxon>Glomeromycetes</taxon>
        <taxon>Glomerales</taxon>
        <taxon>Glomeraceae</taxon>
        <taxon>Funneliformis</taxon>
    </lineage>
</organism>
<dbReference type="PANTHER" id="PTHR35668:SF1">
    <property type="entry name" value="PROTEIN SHORTAGE IN CHIASMATA 1 ORTHOLOG"/>
    <property type="match status" value="1"/>
</dbReference>
<dbReference type="InterPro" id="IPR055528">
    <property type="entry name" value="DUF7102"/>
</dbReference>
<dbReference type="GO" id="GO:0000712">
    <property type="term" value="P:resolution of meiotic recombination intermediates"/>
    <property type="evidence" value="ECO:0007669"/>
    <property type="project" value="InterPro"/>
</dbReference>
<comment type="caution">
    <text evidence="3">The sequence shown here is derived from an EMBL/GenBank/DDBJ whole genome shotgun (WGS) entry which is preliminary data.</text>
</comment>
<dbReference type="Pfam" id="PF23394">
    <property type="entry name" value="DUF7102"/>
    <property type="match status" value="1"/>
</dbReference>
<evidence type="ECO:0000313" key="3">
    <source>
        <dbReference type="EMBL" id="CAG8502075.1"/>
    </source>
</evidence>
<evidence type="ECO:0000256" key="1">
    <source>
        <dbReference type="SAM" id="MobiDB-lite"/>
    </source>
</evidence>
<evidence type="ECO:0000313" key="4">
    <source>
        <dbReference type="Proteomes" id="UP000789375"/>
    </source>
</evidence>
<feature type="region of interest" description="Disordered" evidence="1">
    <location>
        <begin position="439"/>
        <end position="512"/>
    </location>
</feature>
<evidence type="ECO:0000259" key="2">
    <source>
        <dbReference type="Pfam" id="PF23394"/>
    </source>
</evidence>
<sequence length="967" mass="110227">MSHDNIGKVDELVSPNKNESFSQFPLEHESMIRVTEGEGDHVSKVFADDANECFTEMLDEISDPDPVMCNNLENVVTRDLTFEEPLLPENTQLENNHQAPTIKLFTSNFTRFNVPGPFLDEKTFKMEDLCALRDDELAIKKEFEQKDETISFEGLRSNDKYPEESLLPIKDINCVQDVPNSISEIVSLVRPEVLMDKADSVIEDTGVRAPLEMMNEGAGRTNNLEESLNDDSKEDEVIHDIPTLIRLEPVLIPAEHDLLEEVHQRKRRQYFRKQETSSEDDDKILIRNGSVISVINNVFPENTISTPPENEELRRGLDNVTHAEILGNKWQMLAMMQSMDESELSSCHPLKYTSGEQVVIPSRSSTCDFRTVPHKILEHDLHWNPIKTAAKLGIVQIIALNHTSHDYDLTEIIQEGSSFLDSENFLALADVEITNKDDKTHLKSRKEKKRGEMAKRSEIQKSGSTFIAPRDKPATSFSIDAYDNHSLSNSRRKNPPIKSSNQKEKSVKQNVSTGIQPLLRKPTVRRSRNVDNPIPDIMSWIRIGNENEKAPSLENVNDSIPNLSGQDRVPQRLSDLRNNNDIENYDDIECIDLTRDTESPAPKISAPEIPTVHYSSETSPFFKNKISSQNRQNLFDTTLFPDSFSATRSIDDYMLLRGKLSPGRRREGGQNQINFYYGMEHVTLNLTPLYTDKAPRATSSLDKIARKIVTPDNATSPTSHVTPVTNQSVSILNKDSFVSISKAILDRLPKPKVPYKYIASARILPNRGLLTALKSRDCKVELIERDFEYMRPFLSERESDAIHVDVDIIIDERTGAIFYPLNKLAQGQVVSKLVQTVNRLRLKYTNLYLILEAYTWKNRPASNNTEHTITAYPFTLPTLRAISELQSILMCSNCDDVQVMFSLCEEMSAKLLRMIGNRCAMQCDELGINKRGWKDHKQWESRDWMAMEESLVRFFVILKFLTLTKSF</sequence>
<proteinExistence type="predicted"/>
<keyword evidence="4" id="KW-1185">Reference proteome</keyword>
<protein>
    <submittedName>
        <fullName evidence="3">5166_t:CDS:1</fullName>
    </submittedName>
</protein>
<name>A0A9N9F116_FUNMO</name>
<dbReference type="AlphaFoldDB" id="A0A9N9F116"/>
<dbReference type="GO" id="GO:0000794">
    <property type="term" value="C:condensed nuclear chromosome"/>
    <property type="evidence" value="ECO:0007669"/>
    <property type="project" value="InterPro"/>
</dbReference>
<feature type="compositionally biased region" description="Basic and acidic residues" evidence="1">
    <location>
        <begin position="449"/>
        <end position="459"/>
    </location>
</feature>
<accession>A0A9N9F116</accession>
<dbReference type="PANTHER" id="PTHR35668">
    <property type="entry name" value="PROTEIN SHORTAGE IN CHIASMATA 1 ORTHOLOG"/>
    <property type="match status" value="1"/>
</dbReference>
<dbReference type="InterPro" id="IPR039991">
    <property type="entry name" value="SHOC1"/>
</dbReference>
<feature type="domain" description="DUF7102" evidence="2">
    <location>
        <begin position="758"/>
        <end position="888"/>
    </location>
</feature>